<name>A0ABZ2IWV9_9BACT</name>
<dbReference type="Proteomes" id="UP001385389">
    <property type="component" value="Chromosome"/>
</dbReference>
<feature type="compositionally biased region" description="Gly residues" evidence="1">
    <location>
        <begin position="1"/>
        <end position="17"/>
    </location>
</feature>
<feature type="compositionally biased region" description="Basic and acidic residues" evidence="1">
    <location>
        <begin position="22"/>
        <end position="62"/>
    </location>
</feature>
<dbReference type="EMBL" id="CP146609">
    <property type="protein sequence ID" value="WWX23184.1"/>
    <property type="molecule type" value="Genomic_DNA"/>
</dbReference>
<organism evidence="2 3">
    <name type="scientific">Pseudodesulfovibrio methanolicus</name>
    <dbReference type="NCBI Taxonomy" id="3126690"/>
    <lineage>
        <taxon>Bacteria</taxon>
        <taxon>Pseudomonadati</taxon>
        <taxon>Thermodesulfobacteriota</taxon>
        <taxon>Desulfovibrionia</taxon>
        <taxon>Desulfovibrionales</taxon>
        <taxon>Desulfovibrionaceae</taxon>
    </lineage>
</organism>
<protein>
    <submittedName>
        <fullName evidence="2">Uncharacterized protein</fullName>
    </submittedName>
</protein>
<keyword evidence="3" id="KW-1185">Reference proteome</keyword>
<evidence type="ECO:0000256" key="1">
    <source>
        <dbReference type="SAM" id="MobiDB-lite"/>
    </source>
</evidence>
<dbReference type="RefSeq" id="WP_338668898.1">
    <property type="nucleotide sequence ID" value="NZ_CP146609.1"/>
</dbReference>
<sequence length="89" mass="9839">MIGSVFGGLTGLLGAGKGPDNSMKEEREAREREQARQEADERRRDREKVLEARELESKRRTESLLSQGATALKDAPEVSGKALKTRLGE</sequence>
<evidence type="ECO:0000313" key="2">
    <source>
        <dbReference type="EMBL" id="WWX23184.1"/>
    </source>
</evidence>
<feature type="region of interest" description="Disordered" evidence="1">
    <location>
        <begin position="1"/>
        <end position="89"/>
    </location>
</feature>
<reference evidence="2 3" key="1">
    <citation type="submission" date="2024-03" db="EMBL/GenBank/DDBJ databases">
        <title>Phenotype and Genome Characterization of a Sulfate-Reducing Bacterium Pseudodesulfovibrio sp. strain 5S69, isolated from Petroleum Reservoir in Tatarstan (Russia).</title>
        <authorList>
            <person name="Bidzhieva S.K."/>
            <person name="Kadnikov V."/>
            <person name="Tourova T.P."/>
            <person name="Samigullina S.R."/>
            <person name="Sokolova D.S."/>
            <person name="Poltaraus A.B."/>
            <person name="Avtukh A.N."/>
            <person name="Tereshina V.M."/>
            <person name="Mardanov A.V."/>
            <person name="Nazina T.N."/>
        </authorList>
    </citation>
    <scope>NUCLEOTIDE SEQUENCE [LARGE SCALE GENOMIC DNA]</scope>
    <source>
        <strain evidence="2 3">5S69</strain>
    </source>
</reference>
<accession>A0ABZ2IWV9</accession>
<proteinExistence type="predicted"/>
<evidence type="ECO:0000313" key="3">
    <source>
        <dbReference type="Proteomes" id="UP001385389"/>
    </source>
</evidence>
<gene>
    <name evidence="2" type="ORF">V8V93_03035</name>
</gene>